<dbReference type="SUPFAM" id="SSF54593">
    <property type="entry name" value="Glyoxalase/Bleomycin resistance protein/Dihydroxybiphenyl dioxygenase"/>
    <property type="match status" value="1"/>
</dbReference>
<proteinExistence type="predicted"/>
<evidence type="ECO:0000259" key="1">
    <source>
        <dbReference type="PROSITE" id="PS51819"/>
    </source>
</evidence>
<dbReference type="InterPro" id="IPR029068">
    <property type="entry name" value="Glyas_Bleomycin-R_OHBP_Dase"/>
</dbReference>
<keyword evidence="2" id="KW-0560">Oxidoreductase</keyword>
<dbReference type="InterPro" id="IPR037523">
    <property type="entry name" value="VOC_core"/>
</dbReference>
<dbReference type="AlphaFoldDB" id="A0A1Y5P1B3"/>
<dbReference type="PROSITE" id="PS51819">
    <property type="entry name" value="VOC"/>
    <property type="match status" value="1"/>
</dbReference>
<dbReference type="GO" id="GO:0051213">
    <property type="term" value="F:dioxygenase activity"/>
    <property type="evidence" value="ECO:0007669"/>
    <property type="project" value="UniProtKB-KW"/>
</dbReference>
<keyword evidence="2" id="KW-0223">Dioxygenase</keyword>
<protein>
    <submittedName>
        <fullName evidence="2">Glyoxalase/bleomycin resistance protein/dioxygenase</fullName>
    </submittedName>
</protein>
<sequence>MRVNRIIADLVVPDLEAAKGFYTDYLGLGDEEFNLGWVARYTCHETGANVQLLTSDATGPEAPVVSVLTDDVDAAYAEARARGYEIVHPLTTESWGVRRFFVRDPGGNVLNVVGHPDD</sequence>
<organism evidence="2">
    <name type="scientific">uncultured Mycobacterium sp</name>
    <dbReference type="NCBI Taxonomy" id="171292"/>
    <lineage>
        <taxon>Bacteria</taxon>
        <taxon>Bacillati</taxon>
        <taxon>Actinomycetota</taxon>
        <taxon>Actinomycetes</taxon>
        <taxon>Mycobacteriales</taxon>
        <taxon>Mycobacteriaceae</taxon>
        <taxon>Mycobacterium</taxon>
        <taxon>environmental samples</taxon>
    </lineage>
</organism>
<dbReference type="InterPro" id="IPR004360">
    <property type="entry name" value="Glyas_Fos-R_dOase_dom"/>
</dbReference>
<evidence type="ECO:0000313" key="2">
    <source>
        <dbReference type="EMBL" id="SBS72467.1"/>
    </source>
</evidence>
<dbReference type="Gene3D" id="3.10.180.10">
    <property type="entry name" value="2,3-Dihydroxybiphenyl 1,2-Dioxygenase, domain 1"/>
    <property type="match status" value="1"/>
</dbReference>
<reference evidence="2" key="1">
    <citation type="submission" date="2016-03" db="EMBL/GenBank/DDBJ databases">
        <authorList>
            <person name="Ploux O."/>
        </authorList>
    </citation>
    <scope>NUCLEOTIDE SEQUENCE</scope>
    <source>
        <strain evidence="2">UC10</strain>
    </source>
</reference>
<name>A0A1Y5P1B3_9MYCO</name>
<gene>
    <name evidence="2" type="ORF">MHPYR_140014</name>
</gene>
<feature type="domain" description="VOC" evidence="1">
    <location>
        <begin position="2"/>
        <end position="115"/>
    </location>
</feature>
<dbReference type="Pfam" id="PF00903">
    <property type="entry name" value="Glyoxalase"/>
    <property type="match status" value="1"/>
</dbReference>
<accession>A0A1Y5P1B3</accession>
<dbReference type="EMBL" id="FLQS01000006">
    <property type="protein sequence ID" value="SBS72467.1"/>
    <property type="molecule type" value="Genomic_DNA"/>
</dbReference>